<dbReference type="Pfam" id="PF02933">
    <property type="entry name" value="CDC48_2"/>
    <property type="match status" value="1"/>
</dbReference>
<evidence type="ECO:0000256" key="7">
    <source>
        <dbReference type="ARBA" id="ARBA00022840"/>
    </source>
</evidence>
<feature type="compositionally biased region" description="Gly residues" evidence="12">
    <location>
        <begin position="132"/>
        <end position="142"/>
    </location>
</feature>
<evidence type="ECO:0000256" key="5">
    <source>
        <dbReference type="ARBA" id="ARBA00022737"/>
    </source>
</evidence>
<dbReference type="InterPro" id="IPR041569">
    <property type="entry name" value="AAA_lid_3"/>
</dbReference>
<dbReference type="STRING" id="4999.A0A1Y1UT82"/>
<dbReference type="FunCoup" id="A0A1Y1UT82">
    <property type="interactions" value="406"/>
</dbReference>
<dbReference type="GO" id="GO:0043001">
    <property type="term" value="P:Golgi to plasma membrane protein transport"/>
    <property type="evidence" value="ECO:0007669"/>
    <property type="project" value="TreeGrafter"/>
</dbReference>
<dbReference type="SMART" id="SM00382">
    <property type="entry name" value="AAA"/>
    <property type="match status" value="2"/>
</dbReference>
<dbReference type="FunFam" id="1.10.8.60:FF:000161">
    <property type="entry name" value="Putative AAA family ATPase SEC18"/>
    <property type="match status" value="1"/>
</dbReference>
<dbReference type="InterPro" id="IPR009010">
    <property type="entry name" value="Asp_de-COase-like_dom_sf"/>
</dbReference>
<keyword evidence="5" id="KW-0677">Repeat</keyword>
<dbReference type="CDD" id="cd00009">
    <property type="entry name" value="AAA"/>
    <property type="match status" value="1"/>
</dbReference>
<reference evidence="15 16" key="1">
    <citation type="submission" date="2017-03" db="EMBL/GenBank/DDBJ databases">
        <title>Widespread Adenine N6-methylation of Active Genes in Fungi.</title>
        <authorList>
            <consortium name="DOE Joint Genome Institute"/>
            <person name="Mondo S.J."/>
            <person name="Dannebaum R.O."/>
            <person name="Kuo R.C."/>
            <person name="Louie K.B."/>
            <person name="Bewick A.J."/>
            <person name="Labutti K."/>
            <person name="Haridas S."/>
            <person name="Kuo A."/>
            <person name="Salamov A."/>
            <person name="Ahrendt S.R."/>
            <person name="Lau R."/>
            <person name="Bowen B.P."/>
            <person name="Lipzen A."/>
            <person name="Sullivan W."/>
            <person name="Andreopoulos W.B."/>
            <person name="Clum A."/>
            <person name="Lindquist E."/>
            <person name="Daum C."/>
            <person name="Northen T.R."/>
            <person name="Ramamoorthy G."/>
            <person name="Schmitz R.J."/>
            <person name="Gryganskyi A."/>
            <person name="Culley D."/>
            <person name="Magnuson J."/>
            <person name="James T.Y."/>
            <person name="O'Malley M.A."/>
            <person name="Stajich J.E."/>
            <person name="Spatafora J.W."/>
            <person name="Visel A."/>
            <person name="Grigoriev I.V."/>
        </authorList>
    </citation>
    <scope>NUCLEOTIDE SEQUENCE [LARGE SCALE GENOMIC DNA]</scope>
    <source>
        <strain evidence="15 16">NRRL Y-17943</strain>
    </source>
</reference>
<evidence type="ECO:0000256" key="8">
    <source>
        <dbReference type="ARBA" id="ARBA00022927"/>
    </source>
</evidence>
<evidence type="ECO:0000259" key="13">
    <source>
        <dbReference type="SMART" id="SM00382"/>
    </source>
</evidence>
<dbReference type="FunFam" id="1.10.8.60:FF:000026">
    <property type="entry name" value="vesicle-fusing ATPase isoform X1"/>
    <property type="match status" value="1"/>
</dbReference>
<dbReference type="CDD" id="cd19504">
    <property type="entry name" value="RecA-like_NSF-SEC18_r1-like"/>
    <property type="match status" value="1"/>
</dbReference>
<evidence type="ECO:0000313" key="16">
    <source>
        <dbReference type="Proteomes" id="UP000193218"/>
    </source>
</evidence>
<dbReference type="RefSeq" id="XP_021874900.1">
    <property type="nucleotide sequence ID" value="XM_022017780.1"/>
</dbReference>
<comment type="subcellular location">
    <subcellularLocation>
        <location evidence="1 11">Cytoplasm</location>
    </subcellularLocation>
</comment>
<feature type="domain" description="AAA+ ATPase" evidence="13">
    <location>
        <begin position="401"/>
        <end position="548"/>
    </location>
</feature>
<keyword evidence="6 11" id="KW-0547">Nucleotide-binding</keyword>
<protein>
    <recommendedName>
        <fullName evidence="10 11">Vesicular-fusion protein SEC18</fullName>
    </recommendedName>
</protein>
<feature type="compositionally biased region" description="Polar residues" evidence="12">
    <location>
        <begin position="66"/>
        <end position="76"/>
    </location>
</feature>
<evidence type="ECO:0000259" key="14">
    <source>
        <dbReference type="SMART" id="SM01072"/>
    </source>
</evidence>
<dbReference type="SUPFAM" id="SSF50692">
    <property type="entry name" value="ADC-like"/>
    <property type="match status" value="1"/>
</dbReference>
<accession>A0A1Y1UT82</accession>
<dbReference type="FunFam" id="3.40.50.300:FF:000187">
    <property type="entry name" value="Vesicular-fusion ATPase SEC18"/>
    <property type="match status" value="1"/>
</dbReference>
<gene>
    <name evidence="15" type="ORF">BD324DRAFT_648105</name>
</gene>
<dbReference type="SUPFAM" id="SSF54585">
    <property type="entry name" value="Cdc48 domain 2-like"/>
    <property type="match status" value="1"/>
</dbReference>
<dbReference type="Proteomes" id="UP000193218">
    <property type="component" value="Unassembled WGS sequence"/>
</dbReference>
<dbReference type="InterPro" id="IPR029067">
    <property type="entry name" value="CDC48_domain_2-like_sf"/>
</dbReference>
<feature type="compositionally biased region" description="Gly residues" evidence="12">
    <location>
        <begin position="19"/>
        <end position="34"/>
    </location>
</feature>
<dbReference type="GO" id="GO:0016887">
    <property type="term" value="F:ATP hydrolysis activity"/>
    <property type="evidence" value="ECO:0007669"/>
    <property type="project" value="InterPro"/>
</dbReference>
<dbReference type="InterPro" id="IPR003959">
    <property type="entry name" value="ATPase_AAA_core"/>
</dbReference>
<dbReference type="OrthoDB" id="9982946at2759"/>
<keyword evidence="7 11" id="KW-0067">ATP-binding</keyword>
<feature type="domain" description="AAA+ ATPase" evidence="13">
    <location>
        <begin position="681"/>
        <end position="817"/>
    </location>
</feature>
<dbReference type="GO" id="GO:0005524">
    <property type="term" value="F:ATP binding"/>
    <property type="evidence" value="ECO:0007669"/>
    <property type="project" value="UniProtKB-UniRule"/>
</dbReference>
<comment type="caution">
    <text evidence="15">The sequence shown here is derived from an EMBL/GenBank/DDBJ whole genome shotgun (WGS) entry which is preliminary data.</text>
</comment>
<evidence type="ECO:0000256" key="10">
    <source>
        <dbReference type="ARBA" id="ARBA00068637"/>
    </source>
</evidence>
<evidence type="ECO:0000256" key="2">
    <source>
        <dbReference type="ARBA" id="ARBA00006914"/>
    </source>
</evidence>
<organism evidence="15 16">
    <name type="scientific">Kockovaella imperatae</name>
    <dbReference type="NCBI Taxonomy" id="4999"/>
    <lineage>
        <taxon>Eukaryota</taxon>
        <taxon>Fungi</taxon>
        <taxon>Dikarya</taxon>
        <taxon>Basidiomycota</taxon>
        <taxon>Agaricomycotina</taxon>
        <taxon>Tremellomycetes</taxon>
        <taxon>Tremellales</taxon>
        <taxon>Cuniculitremaceae</taxon>
        <taxon>Kockovaella</taxon>
    </lineage>
</organism>
<keyword evidence="16" id="KW-1185">Reference proteome</keyword>
<dbReference type="Gene3D" id="3.10.330.10">
    <property type="match status" value="1"/>
</dbReference>
<comment type="similarity">
    <text evidence="2 11">Belongs to the AAA ATPase family.</text>
</comment>
<sequence length="891" mass="96251">MSFFKRNDPGAPAARRAAQGGGQGGSGPGSGGGTYERISGESYNTPQPGLPPRRTPVPQDDYASPARQQPYSSQPNYGAPSLPPRGGGGGGGGGGGRDYDEGRGGGGGGGYGGGDYYTEKSDYNSRAMTPSGGRGGDPGGYGSRDRYDQYEQRGGGPHGVSTGTGRGVFNIAPCPSDALALTNRLVVHGADFPPDVEFIIVREKYILSIVRDPTGTLPPQSLGPSKFIRQWIGLSAVGERVECEPYHPGNGDWASSVELEVGFRLKRKETQDLFDSEEMAAAFISAFPSLPLTPLQPLVFDYRGHELKANVRAVSTLDGSDGRTGIIMEGTEIIWVKDPSSAIKLKNSSKRGPTNAILAPNFKFEDMGIGGLDSEFSAIFRRAFASRIFPPGLVDKLGIQHVKGILLFGPPGTGKTLMARQIGKMLNAREPKVVNGPEILNKFVGQSEENIRKLFADAEKEQKEKGDESGLHIIIFDELDAICKQRGSTNSGTGVGDSIVNQLLSKMDGVDQLNNVLIIGMTNRSDMIDEALLRPGRLEVHIEISLPDEAGRFQILQIHTSKMRNNGVMADDVDLEELAASTKNFSGAEIGGLVKSATSFAFNRHVKVGTVAAFENIEDIQITREDFMHALDEVQPAFGVSEEELQQVVQNGIIHFSKRVNEILKDGSLLVEQVRNSDRTPLVSALLHGPPGSGKSALAATIAMESQFPFIKLISSEDMVGFAESQKINQLNKIFTDSYKSPFSVIVVDNIERLLDWNPIGPRFSNGVLQALVVLFGKRPPKGRRLLILATTSNRSILRDMDVESVFDTDIPVSPIDSLEGVDQVVREVKLFPSSKEHQRAMQMLQDAKFGQEGRAELLVGVKKLLGMAEMARQDPDPAYKLISSLVREVS</sequence>
<dbReference type="FunFam" id="3.40.50.300:FF:000166">
    <property type="entry name" value="vesicle-fusing ATPase isoform X1"/>
    <property type="match status" value="1"/>
</dbReference>
<feature type="region of interest" description="Disordered" evidence="12">
    <location>
        <begin position="1"/>
        <end position="107"/>
    </location>
</feature>
<dbReference type="Pfam" id="PF17862">
    <property type="entry name" value="AAA_lid_3"/>
    <property type="match status" value="1"/>
</dbReference>
<keyword evidence="3 11" id="KW-0813">Transport</keyword>
<dbReference type="InterPro" id="IPR039812">
    <property type="entry name" value="Vesicle-fus_ATPase"/>
</dbReference>
<evidence type="ECO:0000256" key="11">
    <source>
        <dbReference type="RuleBase" id="RU367045"/>
    </source>
</evidence>
<keyword evidence="8 11" id="KW-0653">Protein transport</keyword>
<evidence type="ECO:0000256" key="4">
    <source>
        <dbReference type="ARBA" id="ARBA00022490"/>
    </source>
</evidence>
<dbReference type="PANTHER" id="PTHR23078">
    <property type="entry name" value="VESICULAR-FUSION PROTEIN NSF"/>
    <property type="match status" value="1"/>
</dbReference>
<dbReference type="InterPro" id="IPR004201">
    <property type="entry name" value="Cdc48_dom2"/>
</dbReference>
<dbReference type="GO" id="GO:0006891">
    <property type="term" value="P:intra-Golgi vesicle-mediated transport"/>
    <property type="evidence" value="ECO:0007669"/>
    <property type="project" value="TreeGrafter"/>
</dbReference>
<dbReference type="PROSITE" id="PS00674">
    <property type="entry name" value="AAA"/>
    <property type="match status" value="1"/>
</dbReference>
<evidence type="ECO:0000256" key="3">
    <source>
        <dbReference type="ARBA" id="ARBA00022448"/>
    </source>
</evidence>
<dbReference type="GeneID" id="33559589"/>
<feature type="compositionally biased region" description="Gly residues" evidence="12">
    <location>
        <begin position="85"/>
        <end position="96"/>
    </location>
</feature>
<evidence type="ECO:0000256" key="9">
    <source>
        <dbReference type="ARBA" id="ARBA00056429"/>
    </source>
</evidence>
<dbReference type="Gene3D" id="1.10.8.60">
    <property type="match status" value="2"/>
</dbReference>
<evidence type="ECO:0000313" key="15">
    <source>
        <dbReference type="EMBL" id="ORX41221.1"/>
    </source>
</evidence>
<name>A0A1Y1UT82_9TREE</name>
<feature type="compositionally biased region" description="Gly residues" evidence="12">
    <location>
        <begin position="153"/>
        <end position="164"/>
    </location>
</feature>
<dbReference type="PANTHER" id="PTHR23078:SF3">
    <property type="entry name" value="VESICLE-FUSING ATPASE"/>
    <property type="match status" value="1"/>
</dbReference>
<dbReference type="InterPro" id="IPR003593">
    <property type="entry name" value="AAA+_ATPase"/>
</dbReference>
<comment type="function">
    <text evidence="9 11">Required for vesicle-mediated transport. Catalyzes the fusion of transport vesicles within the Golgi cisternae. Is also required for transport from the endoplasmic reticulum to the Golgi stack. Seems to function as a fusion protein required for the delivery of cargo proteins to all compartments of the Golgi stack independent of vesicle origin.</text>
</comment>
<dbReference type="Gene3D" id="3.40.50.300">
    <property type="entry name" value="P-loop containing nucleotide triphosphate hydrolases"/>
    <property type="match status" value="2"/>
</dbReference>
<keyword evidence="11 15" id="KW-0378">Hydrolase</keyword>
<dbReference type="EMBL" id="NBSH01000001">
    <property type="protein sequence ID" value="ORX41221.1"/>
    <property type="molecule type" value="Genomic_DNA"/>
</dbReference>
<dbReference type="GO" id="GO:0005795">
    <property type="term" value="C:Golgi stack"/>
    <property type="evidence" value="ECO:0007669"/>
    <property type="project" value="TreeGrafter"/>
</dbReference>
<feature type="domain" description="CDC48" evidence="14">
    <location>
        <begin position="273"/>
        <end position="342"/>
    </location>
</feature>
<feature type="region of interest" description="Disordered" evidence="12">
    <location>
        <begin position="122"/>
        <end position="164"/>
    </location>
</feature>
<dbReference type="InterPro" id="IPR003960">
    <property type="entry name" value="ATPase_AAA_CS"/>
</dbReference>
<keyword evidence="4 11" id="KW-0963">Cytoplasm</keyword>
<dbReference type="SUPFAM" id="SSF52540">
    <property type="entry name" value="P-loop containing nucleoside triphosphate hydrolases"/>
    <property type="match status" value="2"/>
</dbReference>
<keyword evidence="11" id="KW-0931">ER-Golgi transport</keyword>
<evidence type="ECO:0000256" key="1">
    <source>
        <dbReference type="ARBA" id="ARBA00004496"/>
    </source>
</evidence>
<dbReference type="Pfam" id="PF00004">
    <property type="entry name" value="AAA"/>
    <property type="match status" value="2"/>
</dbReference>
<dbReference type="InterPro" id="IPR027417">
    <property type="entry name" value="P-loop_NTPase"/>
</dbReference>
<evidence type="ECO:0000256" key="12">
    <source>
        <dbReference type="SAM" id="MobiDB-lite"/>
    </source>
</evidence>
<evidence type="ECO:0000256" key="6">
    <source>
        <dbReference type="ARBA" id="ARBA00022741"/>
    </source>
</evidence>
<proteinExistence type="inferred from homology"/>
<dbReference type="GO" id="GO:0035494">
    <property type="term" value="P:SNARE complex disassembly"/>
    <property type="evidence" value="ECO:0007669"/>
    <property type="project" value="InterPro"/>
</dbReference>
<dbReference type="InParanoid" id="A0A1Y1UT82"/>
<dbReference type="AlphaFoldDB" id="A0A1Y1UT82"/>
<dbReference type="SMART" id="SM01072">
    <property type="entry name" value="CDC48_2"/>
    <property type="match status" value="1"/>
</dbReference>
<dbReference type="Gene3D" id="2.40.40.20">
    <property type="match status" value="1"/>
</dbReference>